<proteinExistence type="inferred from homology"/>
<dbReference type="PANTHER" id="PTHR21708:SF26">
    <property type="entry name" value="2-DEHYDROPANTOATE 2-REDUCTASE"/>
    <property type="match status" value="1"/>
</dbReference>
<dbReference type="InterPro" id="IPR008927">
    <property type="entry name" value="6-PGluconate_DH-like_C_sf"/>
</dbReference>
<evidence type="ECO:0000256" key="1">
    <source>
        <dbReference type="ARBA" id="ARBA00007870"/>
    </source>
</evidence>
<comment type="pathway">
    <text evidence="4">Cofactor biosynthesis; (R)-pantothenate biosynthesis; (R)-pantoate from 3-methyl-2-oxobutanoate: step 2/2.</text>
</comment>
<comment type="function">
    <text evidence="4">Catalyzes the NADPH-dependent reduction of ketopantoate into pantoic acid.</text>
</comment>
<dbReference type="EC" id="1.1.1.169" evidence="4"/>
<dbReference type="PANTHER" id="PTHR21708">
    <property type="entry name" value="PROBABLE 2-DEHYDROPANTOATE 2-REDUCTASE"/>
    <property type="match status" value="1"/>
</dbReference>
<dbReference type="InterPro" id="IPR013328">
    <property type="entry name" value="6PGD_dom2"/>
</dbReference>
<evidence type="ECO:0000256" key="2">
    <source>
        <dbReference type="ARBA" id="ARBA00022857"/>
    </source>
</evidence>
<dbReference type="InterPro" id="IPR051402">
    <property type="entry name" value="KPR-Related"/>
</dbReference>
<dbReference type="InterPro" id="IPR013332">
    <property type="entry name" value="KPR_N"/>
</dbReference>
<dbReference type="UniPathway" id="UPA00028">
    <property type="reaction ID" value="UER00004"/>
</dbReference>
<feature type="domain" description="Ketopantoate reductase C-terminal" evidence="6">
    <location>
        <begin position="172"/>
        <end position="314"/>
    </location>
</feature>
<sequence length="335" mass="35384">MRIGIIGAGALGGTFAALLTRAGHEVVVTARGASLTAIRERGIRLTGGYGTIDARVSVDAALRAQPDLALLCTKAQDAPTALAANAAFLDGTTVVVIQNGLTGVDTAQRVLPNSDCFGLLSLIAANCTEPGLVRVTTTQTSYLGRGTDPADARTHELATILTGAVPVVAIDNFRGAQWTKLVVNMVNAVPAILGRTVQEVIDDPGLRRVVTAQMRECVRVGMAGGIRFGSLQGLSDRSLRLFARMPLALGQVVPWAIRRRMGVEPNLGSTQQSLRRDQPTEIDFLNGAVVREASLAGRDAPINRTLTALVHEVEVAGEPLLPERVLSALPTRHSR</sequence>
<dbReference type="Pfam" id="PF08546">
    <property type="entry name" value="ApbA_C"/>
    <property type="match status" value="1"/>
</dbReference>
<keyword evidence="4" id="KW-0566">Pantothenate biosynthesis</keyword>
<comment type="caution">
    <text evidence="7">The sequence shown here is derived from an EMBL/GenBank/DDBJ whole genome shotgun (WGS) entry which is preliminary data.</text>
</comment>
<evidence type="ECO:0000256" key="4">
    <source>
        <dbReference type="RuleBase" id="RU362068"/>
    </source>
</evidence>
<name>A0A2A6FQD7_9MICO</name>
<gene>
    <name evidence="7" type="ORF">B5766_07880</name>
</gene>
<evidence type="ECO:0000313" key="7">
    <source>
        <dbReference type="EMBL" id="PDQ35094.1"/>
    </source>
</evidence>
<keyword evidence="3 4" id="KW-0560">Oxidoreductase</keyword>
<keyword evidence="2 4" id="KW-0521">NADP</keyword>
<dbReference type="GO" id="GO:0005737">
    <property type="term" value="C:cytoplasm"/>
    <property type="evidence" value="ECO:0007669"/>
    <property type="project" value="TreeGrafter"/>
</dbReference>
<dbReference type="Gene3D" id="3.40.50.720">
    <property type="entry name" value="NAD(P)-binding Rossmann-like Domain"/>
    <property type="match status" value="1"/>
</dbReference>
<comment type="similarity">
    <text evidence="1 4">Belongs to the ketopantoate reductase family.</text>
</comment>
<dbReference type="Pfam" id="PF02558">
    <property type="entry name" value="ApbA"/>
    <property type="match status" value="1"/>
</dbReference>
<feature type="domain" description="Ketopantoate reductase N-terminal" evidence="5">
    <location>
        <begin position="3"/>
        <end position="145"/>
    </location>
</feature>
<dbReference type="InterPro" id="IPR036291">
    <property type="entry name" value="NAD(P)-bd_dom_sf"/>
</dbReference>
<evidence type="ECO:0000259" key="6">
    <source>
        <dbReference type="Pfam" id="PF08546"/>
    </source>
</evidence>
<comment type="catalytic activity">
    <reaction evidence="4">
        <text>(R)-pantoate + NADP(+) = 2-dehydropantoate + NADPH + H(+)</text>
        <dbReference type="Rhea" id="RHEA:16233"/>
        <dbReference type="ChEBI" id="CHEBI:11561"/>
        <dbReference type="ChEBI" id="CHEBI:15378"/>
        <dbReference type="ChEBI" id="CHEBI:15980"/>
        <dbReference type="ChEBI" id="CHEBI:57783"/>
        <dbReference type="ChEBI" id="CHEBI:58349"/>
        <dbReference type="EC" id="1.1.1.169"/>
    </reaction>
</comment>
<dbReference type="InterPro" id="IPR003710">
    <property type="entry name" value="ApbA"/>
</dbReference>
<protein>
    <recommendedName>
        <fullName evidence="4">2-dehydropantoate 2-reductase</fullName>
        <ecNumber evidence="4">1.1.1.169</ecNumber>
    </recommendedName>
    <alternativeName>
        <fullName evidence="4">Ketopantoate reductase</fullName>
    </alternativeName>
</protein>
<dbReference type="AlphaFoldDB" id="A0A2A6FQD7"/>
<dbReference type="Gene3D" id="1.10.1040.10">
    <property type="entry name" value="N-(1-d-carboxylethyl)-l-norvaline Dehydrogenase, domain 2"/>
    <property type="match status" value="1"/>
</dbReference>
<dbReference type="SUPFAM" id="SSF51735">
    <property type="entry name" value="NAD(P)-binding Rossmann-fold domains"/>
    <property type="match status" value="1"/>
</dbReference>
<dbReference type="InterPro" id="IPR013752">
    <property type="entry name" value="KPA_reductase"/>
</dbReference>
<dbReference type="GO" id="GO:0008677">
    <property type="term" value="F:2-dehydropantoate 2-reductase activity"/>
    <property type="evidence" value="ECO:0007669"/>
    <property type="project" value="UniProtKB-EC"/>
</dbReference>
<reference evidence="8" key="1">
    <citation type="submission" date="2017-03" db="EMBL/GenBank/DDBJ databases">
        <authorList>
            <person name="Lund M.B."/>
        </authorList>
    </citation>
    <scope>NUCLEOTIDE SEQUENCE [LARGE SCALE GENOMIC DNA]</scope>
</reference>
<organism evidence="7 8">
    <name type="scientific">Candidatus Lumbricidiphila eiseniae</name>
    <dbReference type="NCBI Taxonomy" id="1969409"/>
    <lineage>
        <taxon>Bacteria</taxon>
        <taxon>Bacillati</taxon>
        <taxon>Actinomycetota</taxon>
        <taxon>Actinomycetes</taxon>
        <taxon>Micrococcales</taxon>
        <taxon>Microbacteriaceae</taxon>
        <taxon>Candidatus Lumbricidiphila</taxon>
    </lineage>
</organism>
<evidence type="ECO:0000256" key="3">
    <source>
        <dbReference type="ARBA" id="ARBA00023002"/>
    </source>
</evidence>
<evidence type="ECO:0000259" key="5">
    <source>
        <dbReference type="Pfam" id="PF02558"/>
    </source>
</evidence>
<dbReference type="GO" id="GO:0015940">
    <property type="term" value="P:pantothenate biosynthetic process"/>
    <property type="evidence" value="ECO:0007669"/>
    <property type="project" value="UniProtKB-UniPathway"/>
</dbReference>
<accession>A0A2A6FQD7</accession>
<evidence type="ECO:0000313" key="8">
    <source>
        <dbReference type="Proteomes" id="UP000219994"/>
    </source>
</evidence>
<dbReference type="NCBIfam" id="TIGR00745">
    <property type="entry name" value="apbA_panE"/>
    <property type="match status" value="1"/>
</dbReference>
<dbReference type="EMBL" id="NAEP01000041">
    <property type="protein sequence ID" value="PDQ35094.1"/>
    <property type="molecule type" value="Genomic_DNA"/>
</dbReference>
<dbReference type="Proteomes" id="UP000219994">
    <property type="component" value="Unassembled WGS sequence"/>
</dbReference>
<dbReference type="SUPFAM" id="SSF48179">
    <property type="entry name" value="6-phosphogluconate dehydrogenase C-terminal domain-like"/>
    <property type="match status" value="1"/>
</dbReference>